<dbReference type="Proteomes" id="UP000074247">
    <property type="component" value="Unassembled WGS sequence"/>
</dbReference>
<evidence type="ECO:0000313" key="3">
    <source>
        <dbReference type="EMBL" id="KYF40467.1"/>
    </source>
</evidence>
<comment type="caution">
    <text evidence="3">The sequence shown here is derived from an EMBL/GenBank/DDBJ whole genome shotgun (WGS) entry which is preliminary data.</text>
</comment>
<dbReference type="EMBL" id="AGQS02005461">
    <property type="protein sequence ID" value="KYF40467.1"/>
    <property type="molecule type" value="Genomic_DNA"/>
</dbReference>
<dbReference type="PROSITE" id="PS51257">
    <property type="entry name" value="PROKAR_LIPOPROTEIN"/>
    <property type="match status" value="1"/>
</dbReference>
<dbReference type="AlphaFoldDB" id="A0A139XNV6"/>
<name>A0A139XNV6_TOXGO</name>
<evidence type="ECO:0000256" key="2">
    <source>
        <dbReference type="SAM" id="SignalP"/>
    </source>
</evidence>
<reference evidence="3 4" key="1">
    <citation type="journal article" date="2016" name="Nat. Commun.">
        <title>Local admixture of amplified and diversified secreted pathogenesis determinants shapes mosaic Toxoplasma gondii genomes.</title>
        <authorList>
            <person name="Lorenzi H."/>
            <person name="Khan A."/>
            <person name="Behnke M.S."/>
            <person name="Namasivayam S."/>
            <person name="Swapna L.S."/>
            <person name="Hadjithomas M."/>
            <person name="Karamycheva S."/>
            <person name="Pinney D."/>
            <person name="Brunk B.P."/>
            <person name="Ajioka J.W."/>
            <person name="Ajzenberg D."/>
            <person name="Boothroyd J.C."/>
            <person name="Boyle J.P."/>
            <person name="Darde M.L."/>
            <person name="Diaz-Miranda M.A."/>
            <person name="Dubey J.P."/>
            <person name="Fritz H.M."/>
            <person name="Gennari S.M."/>
            <person name="Gregory B.D."/>
            <person name="Kim K."/>
            <person name="Saeij J.P."/>
            <person name="Su C."/>
            <person name="White M.W."/>
            <person name="Zhu X.Q."/>
            <person name="Howe D.K."/>
            <person name="Rosenthal B.M."/>
            <person name="Grigg M.E."/>
            <person name="Parkinson J."/>
            <person name="Liu L."/>
            <person name="Kissinger J.C."/>
            <person name="Roos D.S."/>
            <person name="Sibley L.D."/>
        </authorList>
    </citation>
    <scope>NUCLEOTIDE SEQUENCE [LARGE SCALE GENOMIC DNA]</scope>
    <source>
        <strain evidence="3 4">ARI</strain>
    </source>
</reference>
<feature type="signal peptide" evidence="2">
    <location>
        <begin position="1"/>
        <end position="20"/>
    </location>
</feature>
<protein>
    <submittedName>
        <fullName evidence="3">Toxoplasma gondii family A protein</fullName>
    </submittedName>
</protein>
<sequence length="198" mass="20895">MKGYIFRAACLTLLVGAALSCVATESSDPKTEADFTATIPKGGLEKNVEKVFNLGPSSALQVIDETDRVVYLREKIKSSGETVADRFSAAYEYENGACGFTKRIKFNGVFPGYATRCRGVDFCGECFCVWLEATRAAASNAGTSTSTSPTSSTSGQAQEEGSTKPQGQEDHPVAPNPPHASPSSEGSVPGVQDHIGQE</sequence>
<proteinExistence type="predicted"/>
<feature type="chain" id="PRO_5007300897" evidence="2">
    <location>
        <begin position="21"/>
        <end position="198"/>
    </location>
</feature>
<keyword evidence="2" id="KW-0732">Signal</keyword>
<feature type="compositionally biased region" description="Low complexity" evidence="1">
    <location>
        <begin position="139"/>
        <end position="157"/>
    </location>
</feature>
<evidence type="ECO:0000313" key="4">
    <source>
        <dbReference type="Proteomes" id="UP000074247"/>
    </source>
</evidence>
<dbReference type="VEuPathDB" id="ToxoDB:TGARI_278400"/>
<organism evidence="3 4">
    <name type="scientific">Toxoplasma gondii ARI</name>
    <dbReference type="NCBI Taxonomy" id="1074872"/>
    <lineage>
        <taxon>Eukaryota</taxon>
        <taxon>Sar</taxon>
        <taxon>Alveolata</taxon>
        <taxon>Apicomplexa</taxon>
        <taxon>Conoidasida</taxon>
        <taxon>Coccidia</taxon>
        <taxon>Eucoccidiorida</taxon>
        <taxon>Eimeriorina</taxon>
        <taxon>Sarcocystidae</taxon>
        <taxon>Toxoplasma</taxon>
    </lineage>
</organism>
<feature type="region of interest" description="Disordered" evidence="1">
    <location>
        <begin position="139"/>
        <end position="198"/>
    </location>
</feature>
<evidence type="ECO:0000256" key="1">
    <source>
        <dbReference type="SAM" id="MobiDB-lite"/>
    </source>
</evidence>
<accession>A0A139XNV6</accession>
<gene>
    <name evidence="3" type="ORF">TGARI_278400</name>
</gene>